<name>A0AA37WML5_9GAMM</name>
<feature type="transmembrane region" description="Helical" evidence="1">
    <location>
        <begin position="14"/>
        <end position="33"/>
    </location>
</feature>
<dbReference type="EMBL" id="BSPD01000054">
    <property type="protein sequence ID" value="GLS26478.1"/>
    <property type="molecule type" value="Genomic_DNA"/>
</dbReference>
<evidence type="ECO:0000313" key="2">
    <source>
        <dbReference type="EMBL" id="GLS26478.1"/>
    </source>
</evidence>
<comment type="caution">
    <text evidence="2">The sequence shown here is derived from an EMBL/GenBank/DDBJ whole genome shotgun (WGS) entry which is preliminary data.</text>
</comment>
<organism evidence="2 3">
    <name type="scientific">Marinibactrum halimedae</name>
    <dbReference type="NCBI Taxonomy" id="1444977"/>
    <lineage>
        <taxon>Bacteria</taxon>
        <taxon>Pseudomonadati</taxon>
        <taxon>Pseudomonadota</taxon>
        <taxon>Gammaproteobacteria</taxon>
        <taxon>Cellvibrionales</taxon>
        <taxon>Cellvibrionaceae</taxon>
        <taxon>Marinibactrum</taxon>
    </lineage>
</organism>
<sequence>MTPRINTAINDKKLIPAVFITIATIWLQSCVVLPKSDNAHQAKCEISSDRKTLRVVNLVEETNSFYSIEGVIATPIIYPTTAILSGTYVAVNNIYHLGEEKIKCSK</sequence>
<protein>
    <submittedName>
        <fullName evidence="2">Uncharacterized protein</fullName>
    </submittedName>
</protein>
<dbReference type="Proteomes" id="UP001156870">
    <property type="component" value="Unassembled WGS sequence"/>
</dbReference>
<proteinExistence type="predicted"/>
<accession>A0AA37WML5</accession>
<keyword evidence="3" id="KW-1185">Reference proteome</keyword>
<keyword evidence="1" id="KW-1133">Transmembrane helix</keyword>
<keyword evidence="1" id="KW-0812">Transmembrane</keyword>
<keyword evidence="1" id="KW-0472">Membrane</keyword>
<dbReference type="PROSITE" id="PS51257">
    <property type="entry name" value="PROKAR_LIPOPROTEIN"/>
    <property type="match status" value="1"/>
</dbReference>
<evidence type="ECO:0000256" key="1">
    <source>
        <dbReference type="SAM" id="Phobius"/>
    </source>
</evidence>
<evidence type="ECO:0000313" key="3">
    <source>
        <dbReference type="Proteomes" id="UP001156870"/>
    </source>
</evidence>
<dbReference type="AlphaFoldDB" id="A0AA37WML5"/>
<reference evidence="2 3" key="1">
    <citation type="journal article" date="2014" name="Int. J. Syst. Evol. Microbiol.">
        <title>Complete genome sequence of Corynebacterium casei LMG S-19264T (=DSM 44701T), isolated from a smear-ripened cheese.</title>
        <authorList>
            <consortium name="US DOE Joint Genome Institute (JGI-PGF)"/>
            <person name="Walter F."/>
            <person name="Albersmeier A."/>
            <person name="Kalinowski J."/>
            <person name="Ruckert C."/>
        </authorList>
    </citation>
    <scope>NUCLEOTIDE SEQUENCE [LARGE SCALE GENOMIC DNA]</scope>
    <source>
        <strain evidence="2 3">NBRC 110095</strain>
    </source>
</reference>
<gene>
    <name evidence="2" type="ORF">GCM10007877_21940</name>
</gene>